<dbReference type="OrthoDB" id="552366at2759"/>
<dbReference type="PANTHER" id="PTHR31355">
    <property type="entry name" value="MICROTUBULE-ASSOCIATED PROTEIN TORTIFOLIA1"/>
    <property type="match status" value="1"/>
</dbReference>
<proteinExistence type="predicted"/>
<name>A0A2P6TPL6_CHLSO</name>
<dbReference type="Pfam" id="PF24714">
    <property type="entry name" value="TOR1L1_N"/>
    <property type="match status" value="1"/>
</dbReference>
<dbReference type="PANTHER" id="PTHR31355:SF7">
    <property type="entry name" value="MICROTUBULE-ASSOCIATED PROTEIN TORTIFOLIA1"/>
    <property type="match status" value="1"/>
</dbReference>
<dbReference type="AlphaFoldDB" id="A0A2P6TPL6"/>
<dbReference type="SUPFAM" id="SSF48371">
    <property type="entry name" value="ARM repeat"/>
    <property type="match status" value="1"/>
</dbReference>
<feature type="domain" description="TORTIFOLIA1/SINE1-2 N-terminal" evidence="2">
    <location>
        <begin position="11"/>
        <end position="300"/>
    </location>
</feature>
<evidence type="ECO:0000313" key="4">
    <source>
        <dbReference type="Proteomes" id="UP000239899"/>
    </source>
</evidence>
<protein>
    <submittedName>
        <fullName evidence="3">Microtubule-associated TORTIFOLIA1</fullName>
    </submittedName>
</protein>
<comment type="caution">
    <text evidence="3">The sequence shown here is derived from an EMBL/GenBank/DDBJ whole genome shotgun (WGS) entry which is preliminary data.</text>
</comment>
<organism evidence="3 4">
    <name type="scientific">Chlorella sorokiniana</name>
    <name type="common">Freshwater green alga</name>
    <dbReference type="NCBI Taxonomy" id="3076"/>
    <lineage>
        <taxon>Eukaryota</taxon>
        <taxon>Viridiplantae</taxon>
        <taxon>Chlorophyta</taxon>
        <taxon>core chlorophytes</taxon>
        <taxon>Trebouxiophyceae</taxon>
        <taxon>Chlorellales</taxon>
        <taxon>Chlorellaceae</taxon>
        <taxon>Chlorella clade</taxon>
        <taxon>Chlorella</taxon>
    </lineage>
</organism>
<evidence type="ECO:0000259" key="2">
    <source>
        <dbReference type="Pfam" id="PF24714"/>
    </source>
</evidence>
<evidence type="ECO:0000256" key="1">
    <source>
        <dbReference type="SAM" id="MobiDB-lite"/>
    </source>
</evidence>
<evidence type="ECO:0000313" key="3">
    <source>
        <dbReference type="EMBL" id="PRW55976.1"/>
    </source>
</evidence>
<dbReference type="InterPro" id="IPR033337">
    <property type="entry name" value="TORTIFOLIA1/SINE1-2"/>
</dbReference>
<dbReference type="Gene3D" id="1.25.10.10">
    <property type="entry name" value="Leucine-rich Repeat Variant"/>
    <property type="match status" value="1"/>
</dbReference>
<dbReference type="Proteomes" id="UP000239899">
    <property type="component" value="Unassembled WGS sequence"/>
</dbReference>
<dbReference type="InterPro" id="IPR016024">
    <property type="entry name" value="ARM-type_fold"/>
</dbReference>
<gene>
    <name evidence="3" type="ORF">C2E21_5139</name>
</gene>
<accession>A0A2P6TPL6</accession>
<reference evidence="3 4" key="1">
    <citation type="journal article" date="2018" name="Plant J.">
        <title>Genome sequences of Chlorella sorokiniana UTEX 1602 and Micractinium conductrix SAG 241.80: implications to maltose excretion by a green alga.</title>
        <authorList>
            <person name="Arriola M.B."/>
            <person name="Velmurugan N."/>
            <person name="Zhang Y."/>
            <person name="Plunkett M.H."/>
            <person name="Hondzo H."/>
            <person name="Barney B.M."/>
        </authorList>
    </citation>
    <scope>NUCLEOTIDE SEQUENCE [LARGE SCALE GENOMIC DNA]</scope>
    <source>
        <strain evidence="4">UTEX 1602</strain>
    </source>
</reference>
<sequence length="679" mass="68081">MARRGERYAVQDRLYAALERLETKDTQHAAVQELQRLIREMEPPALSTLLHAAGTQTAKTSQFSRKHCLALASQACTPQGCPHWRAMLEPLLLDKLLGLLGRALRDGDAAVRGAAAEGLGTVAAQLAAAHPGTDATSGTPSNPLLACILEALGEPGAGAAAADALAQAADHLGPLDPALLRLLLTALSNPLCGGRGELCSALARLEGGRVLGLVGTSFQQVLAAWPDVLGSAAAGTGLLGVLGSKGKDFGARAAAAGALKALAAGVGPQAPGWDVVAAGLKTAKTDISKPVRDAAAAALPLVVGLLEFEASGASADQWPSVCGSLLAAEAGGGKWVAASGARAKMAAASRPEESGPPGQLIPAVHPAMPPLAAVGSPYAAPPVAVSAAPPMTLPPFAPVAAVPAYPPAGMLPPPPAAFPYPPPVVMSAPPVAPQDSGQLAAQLASIQQQQAAMAAALASFASSTQSTLQQLQLHLSSVGAGVAALAAGGGSSGNSSHAQAIQAHLASVNAGVAALAVGATPAMAQAAPDWEAAYAQLLGAGASVAADQQAQLKLLRCIARSQPVWEQLSPATGQRLMQAVVAFLQEGTALKRLLPLLWPLADTTTPASRAMVAYPTALRQQLLAALAAYPLPALSAEPQQQGEAPGQGGGAAPDGASHAADPLVEKRELLLSALRAVWE</sequence>
<dbReference type="GO" id="GO:0008017">
    <property type="term" value="F:microtubule binding"/>
    <property type="evidence" value="ECO:0007669"/>
    <property type="project" value="InterPro"/>
</dbReference>
<dbReference type="GO" id="GO:0005874">
    <property type="term" value="C:microtubule"/>
    <property type="evidence" value="ECO:0007669"/>
    <property type="project" value="InterPro"/>
</dbReference>
<feature type="region of interest" description="Disordered" evidence="1">
    <location>
        <begin position="637"/>
        <end position="659"/>
    </location>
</feature>
<dbReference type="InterPro" id="IPR057600">
    <property type="entry name" value="TORTIFOLIA1/SINE1-2_N"/>
</dbReference>
<keyword evidence="4" id="KW-1185">Reference proteome</keyword>
<dbReference type="EMBL" id="LHPG02000009">
    <property type="protein sequence ID" value="PRW55976.1"/>
    <property type="molecule type" value="Genomic_DNA"/>
</dbReference>
<dbReference type="InterPro" id="IPR011989">
    <property type="entry name" value="ARM-like"/>
</dbReference>